<evidence type="ECO:0000256" key="3">
    <source>
        <dbReference type="ARBA" id="ARBA00023004"/>
    </source>
</evidence>
<dbReference type="InterPro" id="IPR017941">
    <property type="entry name" value="Rieske_2Fe-2S"/>
</dbReference>
<gene>
    <name evidence="6" type="ORF">C8D88_11756</name>
</gene>
<evidence type="ECO:0000259" key="5">
    <source>
        <dbReference type="PROSITE" id="PS51296"/>
    </source>
</evidence>
<dbReference type="SUPFAM" id="SSF50022">
    <property type="entry name" value="ISP domain"/>
    <property type="match status" value="1"/>
</dbReference>
<dbReference type="PROSITE" id="PS51318">
    <property type="entry name" value="TAT"/>
    <property type="match status" value="1"/>
</dbReference>
<organism evidence="6 7">
    <name type="scientific">Lentzea atacamensis</name>
    <dbReference type="NCBI Taxonomy" id="531938"/>
    <lineage>
        <taxon>Bacteria</taxon>
        <taxon>Bacillati</taxon>
        <taxon>Actinomycetota</taxon>
        <taxon>Actinomycetes</taxon>
        <taxon>Pseudonocardiales</taxon>
        <taxon>Pseudonocardiaceae</taxon>
        <taxon>Lentzea</taxon>
    </lineage>
</organism>
<evidence type="ECO:0000256" key="2">
    <source>
        <dbReference type="ARBA" id="ARBA00022723"/>
    </source>
</evidence>
<name>A0A316HN52_9PSEU</name>
<feature type="domain" description="Rieske" evidence="5">
    <location>
        <begin position="52"/>
        <end position="147"/>
    </location>
</feature>
<dbReference type="GO" id="GO:0016705">
    <property type="term" value="F:oxidoreductase activity, acting on paired donors, with incorporation or reduction of molecular oxygen"/>
    <property type="evidence" value="ECO:0007669"/>
    <property type="project" value="UniProtKB-ARBA"/>
</dbReference>
<keyword evidence="2" id="KW-0479">Metal-binding</keyword>
<comment type="caution">
    <text evidence="6">The sequence shown here is derived from an EMBL/GenBank/DDBJ whole genome shotgun (WGS) entry which is preliminary data.</text>
</comment>
<evidence type="ECO:0000313" key="6">
    <source>
        <dbReference type="EMBL" id="PWK81434.1"/>
    </source>
</evidence>
<dbReference type="InterPro" id="IPR006311">
    <property type="entry name" value="TAT_signal"/>
</dbReference>
<dbReference type="RefSeq" id="WP_109641343.1">
    <property type="nucleotide sequence ID" value="NZ_QGHB01000017.1"/>
</dbReference>
<reference evidence="6 7" key="1">
    <citation type="submission" date="2018-05" db="EMBL/GenBank/DDBJ databases">
        <title>Genomic Encyclopedia of Type Strains, Phase IV (KMG-IV): sequencing the most valuable type-strain genomes for metagenomic binning, comparative biology and taxonomic classification.</title>
        <authorList>
            <person name="Goeker M."/>
        </authorList>
    </citation>
    <scope>NUCLEOTIDE SEQUENCE [LARGE SCALE GENOMIC DNA]</scope>
    <source>
        <strain evidence="6 7">DSM 45480</strain>
    </source>
</reference>
<dbReference type="PROSITE" id="PS51296">
    <property type="entry name" value="RIESKE"/>
    <property type="match status" value="1"/>
</dbReference>
<dbReference type="GO" id="GO:0004497">
    <property type="term" value="F:monooxygenase activity"/>
    <property type="evidence" value="ECO:0007669"/>
    <property type="project" value="UniProtKB-ARBA"/>
</dbReference>
<dbReference type="Pfam" id="PF00355">
    <property type="entry name" value="Rieske"/>
    <property type="match status" value="1"/>
</dbReference>
<dbReference type="Proteomes" id="UP000246005">
    <property type="component" value="Unassembled WGS sequence"/>
</dbReference>
<dbReference type="InterPro" id="IPR036922">
    <property type="entry name" value="Rieske_2Fe-2S_sf"/>
</dbReference>
<proteinExistence type="predicted"/>
<evidence type="ECO:0000256" key="4">
    <source>
        <dbReference type="ARBA" id="ARBA00023014"/>
    </source>
</evidence>
<dbReference type="GO" id="GO:0051537">
    <property type="term" value="F:2 iron, 2 sulfur cluster binding"/>
    <property type="evidence" value="ECO:0007669"/>
    <property type="project" value="UniProtKB-KW"/>
</dbReference>
<evidence type="ECO:0000313" key="7">
    <source>
        <dbReference type="Proteomes" id="UP000246005"/>
    </source>
</evidence>
<accession>A0A316HN52</accession>
<dbReference type="AlphaFoldDB" id="A0A316HN52"/>
<sequence length="148" mass="15429">MEFLDHPTAVSRRCFIGGCAAAATVITTGTAAAADTGTDTGAQPCGKLPPGTVLAKKADVPLNGGVVVYFDDETSVVVAQPKKGTYTAFDAKCTHAGCMCSEVDNNLIICWCHDSRFSSVDGKRRSGPAKKPLPQIKTKIKGENIVVA</sequence>
<keyword evidence="4" id="KW-0411">Iron-sulfur</keyword>
<dbReference type="EMBL" id="QGHB01000017">
    <property type="protein sequence ID" value="PWK81434.1"/>
    <property type="molecule type" value="Genomic_DNA"/>
</dbReference>
<dbReference type="Gene3D" id="2.102.10.10">
    <property type="entry name" value="Rieske [2Fe-2S] iron-sulphur domain"/>
    <property type="match status" value="1"/>
</dbReference>
<protein>
    <submittedName>
        <fullName evidence="6">Nitrite reductase/ring-hydroxylating ferredoxin subunit</fullName>
    </submittedName>
</protein>
<keyword evidence="1" id="KW-0001">2Fe-2S</keyword>
<keyword evidence="3" id="KW-0408">Iron</keyword>
<dbReference type="GO" id="GO:0046872">
    <property type="term" value="F:metal ion binding"/>
    <property type="evidence" value="ECO:0007669"/>
    <property type="project" value="UniProtKB-KW"/>
</dbReference>
<evidence type="ECO:0000256" key="1">
    <source>
        <dbReference type="ARBA" id="ARBA00022714"/>
    </source>
</evidence>
<dbReference type="CDD" id="cd03467">
    <property type="entry name" value="Rieske"/>
    <property type="match status" value="1"/>
</dbReference>